<dbReference type="AlphaFoldDB" id="A0A5C6ZYK7"/>
<dbReference type="RefSeq" id="WP_146928852.1">
    <property type="nucleotide sequence ID" value="NZ_CBCSHZ010000003.1"/>
</dbReference>
<keyword evidence="2" id="KW-1185">Reference proteome</keyword>
<dbReference type="EMBL" id="VORY01000001">
    <property type="protein sequence ID" value="TXD95828.1"/>
    <property type="molecule type" value="Genomic_DNA"/>
</dbReference>
<reference evidence="1 2" key="1">
    <citation type="submission" date="2019-08" db="EMBL/GenBank/DDBJ databases">
        <title>Genome sequence of Gillisia hiemivivida IC154 (type strain).</title>
        <authorList>
            <person name="Bowman J.P."/>
        </authorList>
    </citation>
    <scope>NUCLEOTIDE SEQUENCE [LARGE SCALE GENOMIC DNA]</scope>
    <source>
        <strain evidence="1 2">IC154</strain>
    </source>
</reference>
<dbReference type="OrthoDB" id="9770435at2"/>
<dbReference type="Proteomes" id="UP000321367">
    <property type="component" value="Unassembled WGS sequence"/>
</dbReference>
<comment type="caution">
    <text evidence="1">The sequence shown here is derived from an EMBL/GenBank/DDBJ whole genome shotgun (WGS) entry which is preliminary data.</text>
</comment>
<protein>
    <submittedName>
        <fullName evidence="1">Uncharacterized protein</fullName>
    </submittedName>
</protein>
<evidence type="ECO:0000313" key="2">
    <source>
        <dbReference type="Proteomes" id="UP000321367"/>
    </source>
</evidence>
<gene>
    <name evidence="1" type="ORF">ES724_02040</name>
</gene>
<accession>A0A5C6ZYK7</accession>
<name>A0A5C6ZYK7_9FLAO</name>
<proteinExistence type="predicted"/>
<evidence type="ECO:0000313" key="1">
    <source>
        <dbReference type="EMBL" id="TXD95828.1"/>
    </source>
</evidence>
<sequence length="107" mass="12123">MRSKSIKGKSTAEIETALVQSMSDGFKPSLAIVFCSKSLDINTLRALPDSKIIKIFGANTNGEFRDEETEKGTADILLLDMKKEYFQLYFEEYPSKNYPEVATHYDI</sequence>
<organism evidence="1 2">
    <name type="scientific">Gillisia hiemivivida</name>
    <dbReference type="NCBI Taxonomy" id="291190"/>
    <lineage>
        <taxon>Bacteria</taxon>
        <taxon>Pseudomonadati</taxon>
        <taxon>Bacteroidota</taxon>
        <taxon>Flavobacteriia</taxon>
        <taxon>Flavobacteriales</taxon>
        <taxon>Flavobacteriaceae</taxon>
        <taxon>Gillisia</taxon>
    </lineage>
</organism>